<keyword evidence="2" id="KW-0315">Glutamine amidotransferase</keyword>
<dbReference type="Proteomes" id="UP000003597">
    <property type="component" value="Unassembled WGS sequence"/>
</dbReference>
<dbReference type="InterPro" id="IPR044992">
    <property type="entry name" value="ChyE-like"/>
</dbReference>
<dbReference type="PANTHER" id="PTHR42695">
    <property type="entry name" value="GLUTAMINE AMIDOTRANSFERASE YLR126C-RELATED"/>
    <property type="match status" value="1"/>
</dbReference>
<dbReference type="AlphaFoldDB" id="A0AB72ZAB7"/>
<dbReference type="InterPro" id="IPR029062">
    <property type="entry name" value="Class_I_gatase-like"/>
</dbReference>
<dbReference type="SUPFAM" id="SSF52317">
    <property type="entry name" value="Class I glutamine amidotransferase-like"/>
    <property type="match status" value="1"/>
</dbReference>
<feature type="domain" description="Glutamine amidotransferase" evidence="1">
    <location>
        <begin position="24"/>
        <end position="178"/>
    </location>
</feature>
<dbReference type="Gene3D" id="3.40.50.880">
    <property type="match status" value="1"/>
</dbReference>
<dbReference type="InterPro" id="IPR017926">
    <property type="entry name" value="GATASE"/>
</dbReference>
<dbReference type="PROSITE" id="PS51273">
    <property type="entry name" value="GATASE_TYPE_1"/>
    <property type="match status" value="1"/>
</dbReference>
<name>A0AB72ZAB7_LISIO</name>
<dbReference type="PANTHER" id="PTHR42695:SF5">
    <property type="entry name" value="GLUTAMINE AMIDOTRANSFERASE YLR126C-RELATED"/>
    <property type="match status" value="1"/>
</dbReference>
<dbReference type="FunFam" id="3.40.50.880:FF:000033">
    <property type="entry name" value="Glutamine amidotransferase class-I"/>
    <property type="match status" value="1"/>
</dbReference>
<keyword evidence="3" id="KW-1185">Reference proteome</keyword>
<evidence type="ECO:0000259" key="1">
    <source>
        <dbReference type="Pfam" id="PF00117"/>
    </source>
</evidence>
<dbReference type="CDD" id="cd01741">
    <property type="entry name" value="GATase1_1"/>
    <property type="match status" value="1"/>
</dbReference>
<proteinExistence type="predicted"/>
<gene>
    <name evidence="2" type="ORF">HMPREF0557_01180</name>
</gene>
<organism evidence="2 3">
    <name type="scientific">Listeria innocua ATCC 33091</name>
    <dbReference type="NCBI Taxonomy" id="1002366"/>
    <lineage>
        <taxon>Bacteria</taxon>
        <taxon>Bacillati</taxon>
        <taxon>Bacillota</taxon>
        <taxon>Bacilli</taxon>
        <taxon>Bacillales</taxon>
        <taxon>Listeriaceae</taxon>
        <taxon>Listeria</taxon>
    </lineage>
</organism>
<reference evidence="2 3" key="1">
    <citation type="submission" date="2011-08" db="EMBL/GenBank/DDBJ databases">
        <authorList>
            <person name="Weinstock G."/>
            <person name="Sodergren E."/>
            <person name="Clifton S."/>
            <person name="Fulton L."/>
            <person name="Fulton B."/>
            <person name="Courtney L."/>
            <person name="Fronick C."/>
            <person name="Harrison M."/>
            <person name="Strong C."/>
            <person name="Farmer C."/>
            <person name="Delahaunty K."/>
            <person name="Markovic C."/>
            <person name="Hall O."/>
            <person name="Minx P."/>
            <person name="Tomlinson C."/>
            <person name="Mitreva M."/>
            <person name="Hou S."/>
            <person name="Chen J."/>
            <person name="Wollam A."/>
            <person name="Pepin K.H."/>
            <person name="Johnson M."/>
            <person name="Bhonagiri V."/>
            <person name="Zhang X."/>
            <person name="Suruliraj S."/>
            <person name="Warren W."/>
            <person name="Chinwalla A."/>
            <person name="Mardis E.R."/>
            <person name="Wilson R.K."/>
        </authorList>
    </citation>
    <scope>NUCLEOTIDE SEQUENCE [LARGE SCALE GENOMIC DNA]</scope>
    <source>
        <strain evidence="2 3">ATCC 33091</strain>
    </source>
</reference>
<comment type="caution">
    <text evidence="2">The sequence shown here is derived from an EMBL/GenBank/DDBJ whole genome shotgun (WGS) entry which is preliminary data.</text>
</comment>
<dbReference type="Pfam" id="PF00117">
    <property type="entry name" value="GATase"/>
    <property type="match status" value="1"/>
</dbReference>
<dbReference type="GO" id="GO:0005829">
    <property type="term" value="C:cytosol"/>
    <property type="evidence" value="ECO:0007669"/>
    <property type="project" value="TreeGrafter"/>
</dbReference>
<accession>A0AB72ZAB7</accession>
<evidence type="ECO:0000313" key="3">
    <source>
        <dbReference type="Proteomes" id="UP000003597"/>
    </source>
</evidence>
<protein>
    <submittedName>
        <fullName evidence="2">Class I glutamine amidotransferase</fullName>
    </submittedName>
</protein>
<sequence length="232" mass="26196">MTGADKLIIDVLQHVPHEGPGLIANWARENQHQLKIHSLFEENAHVPNDSDFLIVLGGPMGINDTAEFPWLKDERKLIKRLSEQHKPVFGVCLGAQQIAATFGSEITVNKVKEVGWFPVKRTSDKLSFFPESLNVFHWHQDTFALPAGATRLFASEGCLNQAFLYGENIIGLQFHFEMEKAGIETILQIDEAFITPGKYVQSVEVMREKDVPEDNKQMLEAILDYLINPKTI</sequence>
<evidence type="ECO:0000313" key="2">
    <source>
        <dbReference type="EMBL" id="EHN61766.1"/>
    </source>
</evidence>
<dbReference type="EMBL" id="AGCN01000026">
    <property type="protein sequence ID" value="EHN61766.1"/>
    <property type="molecule type" value="Genomic_DNA"/>
</dbReference>